<keyword evidence="8" id="KW-1185">Reference proteome</keyword>
<evidence type="ECO:0000256" key="2">
    <source>
        <dbReference type="ARBA" id="ARBA00022793"/>
    </source>
</evidence>
<dbReference type="CDD" id="cd05230">
    <property type="entry name" value="UGD_SDR_e"/>
    <property type="match status" value="1"/>
</dbReference>
<organism evidence="7 8">
    <name type="scientific">Nocardia fusca</name>
    <dbReference type="NCBI Taxonomy" id="941183"/>
    <lineage>
        <taxon>Bacteria</taxon>
        <taxon>Bacillati</taxon>
        <taxon>Actinomycetota</taxon>
        <taxon>Actinomycetes</taxon>
        <taxon>Mycobacteriales</taxon>
        <taxon>Nocardiaceae</taxon>
        <taxon>Nocardia</taxon>
    </lineage>
</organism>
<dbReference type="PANTHER" id="PTHR43078">
    <property type="entry name" value="UDP-GLUCURONIC ACID DECARBOXYLASE-RELATED"/>
    <property type="match status" value="1"/>
</dbReference>
<name>A0ABV3F1W8_9NOCA</name>
<dbReference type="EMBL" id="JBFAIH010000001">
    <property type="protein sequence ID" value="MEV0361643.1"/>
    <property type="molecule type" value="Genomic_DNA"/>
</dbReference>
<feature type="domain" description="NAD-dependent epimerase/dehydratase" evidence="6">
    <location>
        <begin position="16"/>
        <end position="251"/>
    </location>
</feature>
<evidence type="ECO:0000259" key="6">
    <source>
        <dbReference type="Pfam" id="PF01370"/>
    </source>
</evidence>
<dbReference type="InterPro" id="IPR001509">
    <property type="entry name" value="Epimerase_deHydtase"/>
</dbReference>
<feature type="region of interest" description="Disordered" evidence="5">
    <location>
        <begin position="319"/>
        <end position="347"/>
    </location>
</feature>
<comment type="cofactor">
    <cofactor evidence="1">
        <name>NAD(+)</name>
        <dbReference type="ChEBI" id="CHEBI:57540"/>
    </cofactor>
</comment>
<evidence type="ECO:0000256" key="4">
    <source>
        <dbReference type="ARBA" id="ARBA00023239"/>
    </source>
</evidence>
<reference evidence="7 8" key="1">
    <citation type="submission" date="2024-06" db="EMBL/GenBank/DDBJ databases">
        <title>The Natural Products Discovery Center: Release of the First 8490 Sequenced Strains for Exploring Actinobacteria Biosynthetic Diversity.</title>
        <authorList>
            <person name="Kalkreuter E."/>
            <person name="Kautsar S.A."/>
            <person name="Yang D."/>
            <person name="Bader C.D."/>
            <person name="Teijaro C.N."/>
            <person name="Fluegel L."/>
            <person name="Davis C.M."/>
            <person name="Simpson J.R."/>
            <person name="Lauterbach L."/>
            <person name="Steele A.D."/>
            <person name="Gui C."/>
            <person name="Meng S."/>
            <person name="Li G."/>
            <person name="Viehrig K."/>
            <person name="Ye F."/>
            <person name="Su P."/>
            <person name="Kiefer A.F."/>
            <person name="Nichols A."/>
            <person name="Cepeda A.J."/>
            <person name="Yan W."/>
            <person name="Fan B."/>
            <person name="Jiang Y."/>
            <person name="Adhikari A."/>
            <person name="Zheng C.-J."/>
            <person name="Schuster L."/>
            <person name="Cowan T.M."/>
            <person name="Smanski M.J."/>
            <person name="Chevrette M.G."/>
            <person name="De Carvalho L.P.S."/>
            <person name="Shen B."/>
        </authorList>
    </citation>
    <scope>NUCLEOTIDE SEQUENCE [LARGE SCALE GENOMIC DNA]</scope>
    <source>
        <strain evidence="7 8">NPDC050671</strain>
    </source>
</reference>
<evidence type="ECO:0000313" key="8">
    <source>
        <dbReference type="Proteomes" id="UP001551658"/>
    </source>
</evidence>
<dbReference type="InterPro" id="IPR044516">
    <property type="entry name" value="UXS-like"/>
</dbReference>
<keyword evidence="2" id="KW-0210">Decarboxylase</keyword>
<keyword evidence="3" id="KW-0520">NAD</keyword>
<gene>
    <name evidence="7" type="ORF">AB0H72_02970</name>
</gene>
<evidence type="ECO:0000256" key="5">
    <source>
        <dbReference type="SAM" id="MobiDB-lite"/>
    </source>
</evidence>
<evidence type="ECO:0000313" key="7">
    <source>
        <dbReference type="EMBL" id="MEV0361643.1"/>
    </source>
</evidence>
<dbReference type="Pfam" id="PF01370">
    <property type="entry name" value="Epimerase"/>
    <property type="match status" value="1"/>
</dbReference>
<dbReference type="InterPro" id="IPR036291">
    <property type="entry name" value="NAD(P)-bd_dom_sf"/>
</dbReference>
<proteinExistence type="predicted"/>
<dbReference type="Proteomes" id="UP001551658">
    <property type="component" value="Unassembled WGS sequence"/>
</dbReference>
<evidence type="ECO:0000256" key="1">
    <source>
        <dbReference type="ARBA" id="ARBA00001911"/>
    </source>
</evidence>
<accession>A0ABV3F1W8</accession>
<dbReference type="Gene3D" id="3.40.50.720">
    <property type="entry name" value="NAD(P)-binding Rossmann-like Domain"/>
    <property type="match status" value="1"/>
</dbReference>
<evidence type="ECO:0000256" key="3">
    <source>
        <dbReference type="ARBA" id="ARBA00023027"/>
    </source>
</evidence>
<dbReference type="PANTHER" id="PTHR43078:SF6">
    <property type="entry name" value="UDP-GLUCURONIC ACID DECARBOXYLASE 1"/>
    <property type="match status" value="1"/>
</dbReference>
<feature type="compositionally biased region" description="Polar residues" evidence="5">
    <location>
        <begin position="334"/>
        <end position="347"/>
    </location>
</feature>
<keyword evidence="4" id="KW-0456">Lyase</keyword>
<comment type="caution">
    <text evidence="7">The sequence shown here is derived from an EMBL/GenBank/DDBJ whole genome shotgun (WGS) entry which is preliminary data.</text>
</comment>
<protein>
    <submittedName>
        <fullName evidence="7">UDP-glucuronic acid decarboxylase family protein</fullName>
    </submittedName>
</protein>
<dbReference type="RefSeq" id="WP_357972760.1">
    <property type="nucleotide sequence ID" value="NZ_JBFAIH010000001.1"/>
</dbReference>
<sequence length="347" mass="37072">MSGRVSGHRAGRDRRVLVTGGAGFVGSHLCEQLLDAGASVVALDNFATSAPENIAGLVDRPGFALMQHDVTESFSGLGWFDIVFHLASAASPPDYLRLPIETLRAGSLGTANALDLAERTGARFVLASTSEVYGDPGVHPQPEGYWGHVNPVGPRSVYDEAKRYAEALTMAYRRERGVNTGIARIFNTYGPRMRADDGRMVPTFIAQALAGVPLTVAGTGEQTRSLCYVEDTVRGLLALARTDHPGPVNIGNPCELSVRSLAEEIRAATASHSTLEYVDGVTDDPQRRCPDISLARQALGWQPTIDRTEGLRRTIDWFAGRTAPPGGPPRPVTKRQTGLAVNSTGSA</sequence>
<dbReference type="SUPFAM" id="SSF51735">
    <property type="entry name" value="NAD(P)-binding Rossmann-fold domains"/>
    <property type="match status" value="1"/>
</dbReference>